<keyword evidence="2" id="KW-1185">Reference proteome</keyword>
<name>A0AAE4AV32_9ACTN</name>
<comment type="caution">
    <text evidence="1">The sequence shown here is derived from an EMBL/GenBank/DDBJ whole genome shotgun (WGS) entry which is preliminary data.</text>
</comment>
<evidence type="ECO:0000313" key="1">
    <source>
        <dbReference type="EMBL" id="MDQ0363529.1"/>
    </source>
</evidence>
<dbReference type="AlphaFoldDB" id="A0AAE4AV32"/>
<reference evidence="1 2" key="1">
    <citation type="submission" date="2023-07" db="EMBL/GenBank/DDBJ databases">
        <title>Sequencing the genomes of 1000 actinobacteria strains.</title>
        <authorList>
            <person name="Klenk H.-P."/>
        </authorList>
    </citation>
    <scope>NUCLEOTIDE SEQUENCE [LARGE SCALE GENOMIC DNA]</scope>
    <source>
        <strain evidence="1 2">DSM 44709</strain>
    </source>
</reference>
<dbReference type="EMBL" id="JAUSUZ010000001">
    <property type="protein sequence ID" value="MDQ0363529.1"/>
    <property type="molecule type" value="Genomic_DNA"/>
</dbReference>
<organism evidence="1 2">
    <name type="scientific">Catenuloplanes indicus</name>
    <dbReference type="NCBI Taxonomy" id="137267"/>
    <lineage>
        <taxon>Bacteria</taxon>
        <taxon>Bacillati</taxon>
        <taxon>Actinomycetota</taxon>
        <taxon>Actinomycetes</taxon>
        <taxon>Micromonosporales</taxon>
        <taxon>Micromonosporaceae</taxon>
        <taxon>Catenuloplanes</taxon>
    </lineage>
</organism>
<accession>A0AAE4AV32</accession>
<evidence type="ECO:0000313" key="2">
    <source>
        <dbReference type="Proteomes" id="UP001240236"/>
    </source>
</evidence>
<sequence>MAVWQTAAVSLRRYLRGFQPPVDDSVPTDAGSWPADELFWPAFLLSVGGSRTAAVAFDADPADVEAYAEKLHHPDSWPFITLRLASGYRLHVVFRNVGTDAGWDYLLQPAGTDMVVTLAALEGHFRGPAYSWRDLVSVAHQPDPTRSAAERLLLLLPAMGDAGLPADAERLIAAAFVAVGGRRRYRREVSRELLQASRRFWGARDPDASPDLMAMFAEARGPEH</sequence>
<dbReference type="RefSeq" id="WP_307234222.1">
    <property type="nucleotide sequence ID" value="NZ_JAUSUZ010000001.1"/>
</dbReference>
<proteinExistence type="predicted"/>
<dbReference type="Proteomes" id="UP001240236">
    <property type="component" value="Unassembled WGS sequence"/>
</dbReference>
<gene>
    <name evidence="1" type="ORF">J2S42_000198</name>
</gene>
<protein>
    <submittedName>
        <fullName evidence="1">Uncharacterized protein</fullName>
    </submittedName>
</protein>